<evidence type="ECO:0000259" key="4">
    <source>
        <dbReference type="PROSITE" id="PS50039"/>
    </source>
</evidence>
<proteinExistence type="predicted"/>
<dbReference type="PANTHER" id="PTHR11829">
    <property type="entry name" value="FORKHEAD BOX PROTEIN"/>
    <property type="match status" value="1"/>
</dbReference>
<evidence type="ECO:0000256" key="1">
    <source>
        <dbReference type="ARBA" id="ARBA00023125"/>
    </source>
</evidence>
<evidence type="ECO:0000256" key="3">
    <source>
        <dbReference type="SAM" id="MobiDB-lite"/>
    </source>
</evidence>
<comment type="subcellular location">
    <subcellularLocation>
        <location evidence="2">Nucleus</location>
    </subcellularLocation>
</comment>
<feature type="domain" description="Fork-head" evidence="4">
    <location>
        <begin position="94"/>
        <end position="144"/>
    </location>
</feature>
<accession>A0A914VD89</accession>
<dbReference type="GO" id="GO:0005634">
    <property type="term" value="C:nucleus"/>
    <property type="evidence" value="ECO:0007669"/>
    <property type="project" value="UniProtKB-SubCell"/>
</dbReference>
<feature type="compositionally biased region" description="Low complexity" evidence="3">
    <location>
        <begin position="58"/>
        <end position="72"/>
    </location>
</feature>
<evidence type="ECO:0000313" key="5">
    <source>
        <dbReference type="Proteomes" id="UP000887566"/>
    </source>
</evidence>
<keyword evidence="2" id="KW-0539">Nucleus</keyword>
<protein>
    <submittedName>
        <fullName evidence="6">Fork-head domain-containing protein</fullName>
    </submittedName>
</protein>
<dbReference type="InterPro" id="IPR036390">
    <property type="entry name" value="WH_DNA-bd_sf"/>
</dbReference>
<sequence>MEPTATSSCGSSSSALPTVVEDELMPPLHRDRCYTWPLQPSTNSVMSLTNPTATNSDSSAAPSEENLAAAAAAKRKRSRKRNNETGSTKKPNPWGEESYSDLIAYALSCAPNGRMKLNEIYQWFADNRAYFRERSSQEEAAGWK</sequence>
<dbReference type="GO" id="GO:0000981">
    <property type="term" value="F:DNA-binding transcription factor activity, RNA polymerase II-specific"/>
    <property type="evidence" value="ECO:0007669"/>
    <property type="project" value="TreeGrafter"/>
</dbReference>
<evidence type="ECO:0000256" key="2">
    <source>
        <dbReference type="PROSITE-ProRule" id="PRU00089"/>
    </source>
</evidence>
<dbReference type="PANTHER" id="PTHR11829:SF343">
    <property type="entry name" value="FORK-HEAD DOMAIN-CONTAINING PROTEIN"/>
    <property type="match status" value="1"/>
</dbReference>
<feature type="compositionally biased region" description="Polar residues" evidence="3">
    <location>
        <begin position="40"/>
        <end position="57"/>
    </location>
</feature>
<feature type="region of interest" description="Disordered" evidence="3">
    <location>
        <begin position="40"/>
        <end position="96"/>
    </location>
</feature>
<dbReference type="PROSITE" id="PS50039">
    <property type="entry name" value="FORK_HEAD_3"/>
    <property type="match status" value="1"/>
</dbReference>
<dbReference type="InterPro" id="IPR001766">
    <property type="entry name" value="Fork_head_dom"/>
</dbReference>
<dbReference type="SMART" id="SM00339">
    <property type="entry name" value="FH"/>
    <property type="match status" value="1"/>
</dbReference>
<dbReference type="AlphaFoldDB" id="A0A914VD89"/>
<feature type="region of interest" description="Disordered" evidence="3">
    <location>
        <begin position="1"/>
        <end position="23"/>
    </location>
</feature>
<name>A0A914VD89_9BILA</name>
<organism evidence="5 6">
    <name type="scientific">Plectus sambesii</name>
    <dbReference type="NCBI Taxonomy" id="2011161"/>
    <lineage>
        <taxon>Eukaryota</taxon>
        <taxon>Metazoa</taxon>
        <taxon>Ecdysozoa</taxon>
        <taxon>Nematoda</taxon>
        <taxon>Chromadorea</taxon>
        <taxon>Plectida</taxon>
        <taxon>Plectina</taxon>
        <taxon>Plectoidea</taxon>
        <taxon>Plectidae</taxon>
        <taxon>Plectus</taxon>
    </lineage>
</organism>
<dbReference type="Pfam" id="PF00250">
    <property type="entry name" value="Forkhead"/>
    <property type="match status" value="1"/>
</dbReference>
<reference evidence="6" key="1">
    <citation type="submission" date="2022-11" db="UniProtKB">
        <authorList>
            <consortium name="WormBaseParasite"/>
        </authorList>
    </citation>
    <scope>IDENTIFICATION</scope>
</reference>
<keyword evidence="1 2" id="KW-0238">DNA-binding</keyword>
<keyword evidence="5" id="KW-1185">Reference proteome</keyword>
<dbReference type="InterPro" id="IPR036388">
    <property type="entry name" value="WH-like_DNA-bd_sf"/>
</dbReference>
<dbReference type="Proteomes" id="UP000887566">
    <property type="component" value="Unplaced"/>
</dbReference>
<evidence type="ECO:0000313" key="6">
    <source>
        <dbReference type="WBParaSite" id="PSAMB.scaffold1736size28267.g14631.t1"/>
    </source>
</evidence>
<feature type="DNA-binding region" description="Fork-head" evidence="2">
    <location>
        <begin position="94"/>
        <end position="144"/>
    </location>
</feature>
<dbReference type="SUPFAM" id="SSF46785">
    <property type="entry name" value="Winged helix' DNA-binding domain"/>
    <property type="match status" value="1"/>
</dbReference>
<dbReference type="GO" id="GO:0000978">
    <property type="term" value="F:RNA polymerase II cis-regulatory region sequence-specific DNA binding"/>
    <property type="evidence" value="ECO:0007669"/>
    <property type="project" value="TreeGrafter"/>
</dbReference>
<dbReference type="Gene3D" id="1.10.10.10">
    <property type="entry name" value="Winged helix-like DNA-binding domain superfamily/Winged helix DNA-binding domain"/>
    <property type="match status" value="1"/>
</dbReference>
<dbReference type="InterPro" id="IPR050211">
    <property type="entry name" value="FOX_domain-containing"/>
</dbReference>
<dbReference type="WBParaSite" id="PSAMB.scaffold1736size28267.g14631.t1">
    <property type="protein sequence ID" value="PSAMB.scaffold1736size28267.g14631.t1"/>
    <property type="gene ID" value="PSAMB.scaffold1736size28267.g14631"/>
</dbReference>